<gene>
    <name evidence="2" type="ORF">PCOR1329_LOCUS5631</name>
</gene>
<organism evidence="2 3">
    <name type="scientific">Prorocentrum cordatum</name>
    <dbReference type="NCBI Taxonomy" id="2364126"/>
    <lineage>
        <taxon>Eukaryota</taxon>
        <taxon>Sar</taxon>
        <taxon>Alveolata</taxon>
        <taxon>Dinophyceae</taxon>
        <taxon>Prorocentrales</taxon>
        <taxon>Prorocentraceae</taxon>
        <taxon>Prorocentrum</taxon>
    </lineage>
</organism>
<proteinExistence type="predicted"/>
<accession>A0ABN9PW75</accession>
<evidence type="ECO:0000256" key="1">
    <source>
        <dbReference type="SAM" id="MobiDB-lite"/>
    </source>
</evidence>
<dbReference type="Proteomes" id="UP001189429">
    <property type="component" value="Unassembled WGS sequence"/>
</dbReference>
<feature type="region of interest" description="Disordered" evidence="1">
    <location>
        <begin position="125"/>
        <end position="146"/>
    </location>
</feature>
<feature type="compositionally biased region" description="Basic and acidic residues" evidence="1">
    <location>
        <begin position="245"/>
        <end position="255"/>
    </location>
</feature>
<name>A0ABN9PW75_9DINO</name>
<protein>
    <submittedName>
        <fullName evidence="2">Uncharacterized protein</fullName>
    </submittedName>
</protein>
<keyword evidence="3" id="KW-1185">Reference proteome</keyword>
<dbReference type="EMBL" id="CAUYUJ010001491">
    <property type="protein sequence ID" value="CAK0796198.1"/>
    <property type="molecule type" value="Genomic_DNA"/>
</dbReference>
<reference evidence="2" key="1">
    <citation type="submission" date="2023-10" db="EMBL/GenBank/DDBJ databases">
        <authorList>
            <person name="Chen Y."/>
            <person name="Shah S."/>
            <person name="Dougan E. K."/>
            <person name="Thang M."/>
            <person name="Chan C."/>
        </authorList>
    </citation>
    <scope>NUCLEOTIDE SEQUENCE [LARGE SCALE GENOMIC DNA]</scope>
</reference>
<comment type="caution">
    <text evidence="2">The sequence shown here is derived from an EMBL/GenBank/DDBJ whole genome shotgun (WGS) entry which is preliminary data.</text>
</comment>
<evidence type="ECO:0000313" key="2">
    <source>
        <dbReference type="EMBL" id="CAK0796198.1"/>
    </source>
</evidence>
<sequence length="281" mass="30935">VESSIPEAEILWCEYAKYVRASNGKNGRVYWRWKELRAHAALSDECASLSAGGELSVVDEDWDPGDALCSQDSSDPGLLEAPQDLWIDHAFIRTDSAKRTRKDRAFARRQASRLSEARTMERWLVGGGTDQGGTDEERARGQKDDEEEPGILAELHAQDPDALAGFVVERAESEGRKPARTSFAKRTTPAPEIATPCPKREAQQHAQARRMRVAKTILLEKNERWATRSHVPDLWALVKARLAEERAAPGDREGPVPEGPDCVAAKGGASDRAGCPEVEAD</sequence>
<feature type="region of interest" description="Disordered" evidence="1">
    <location>
        <begin position="245"/>
        <end position="281"/>
    </location>
</feature>
<feature type="region of interest" description="Disordered" evidence="1">
    <location>
        <begin position="172"/>
        <end position="208"/>
    </location>
</feature>
<feature type="non-terminal residue" evidence="2">
    <location>
        <position position="1"/>
    </location>
</feature>
<evidence type="ECO:0000313" key="3">
    <source>
        <dbReference type="Proteomes" id="UP001189429"/>
    </source>
</evidence>